<name>A0A5B7FJP7_PORTR</name>
<organism evidence="1 2">
    <name type="scientific">Portunus trituberculatus</name>
    <name type="common">Swimming crab</name>
    <name type="synonym">Neptunus trituberculatus</name>
    <dbReference type="NCBI Taxonomy" id="210409"/>
    <lineage>
        <taxon>Eukaryota</taxon>
        <taxon>Metazoa</taxon>
        <taxon>Ecdysozoa</taxon>
        <taxon>Arthropoda</taxon>
        <taxon>Crustacea</taxon>
        <taxon>Multicrustacea</taxon>
        <taxon>Malacostraca</taxon>
        <taxon>Eumalacostraca</taxon>
        <taxon>Eucarida</taxon>
        <taxon>Decapoda</taxon>
        <taxon>Pleocyemata</taxon>
        <taxon>Brachyura</taxon>
        <taxon>Eubrachyura</taxon>
        <taxon>Portunoidea</taxon>
        <taxon>Portunidae</taxon>
        <taxon>Portuninae</taxon>
        <taxon>Portunus</taxon>
    </lineage>
</organism>
<dbReference type="AlphaFoldDB" id="A0A5B7FJP7"/>
<evidence type="ECO:0000313" key="1">
    <source>
        <dbReference type="EMBL" id="MPC45725.1"/>
    </source>
</evidence>
<accession>A0A5B7FJP7</accession>
<comment type="caution">
    <text evidence="1">The sequence shown here is derived from an EMBL/GenBank/DDBJ whole genome shotgun (WGS) entry which is preliminary data.</text>
</comment>
<reference evidence="1 2" key="1">
    <citation type="submission" date="2019-05" db="EMBL/GenBank/DDBJ databases">
        <title>Another draft genome of Portunus trituberculatus and its Hox gene families provides insights of decapod evolution.</title>
        <authorList>
            <person name="Jeong J.-H."/>
            <person name="Song I."/>
            <person name="Kim S."/>
            <person name="Choi T."/>
            <person name="Kim D."/>
            <person name="Ryu S."/>
            <person name="Kim W."/>
        </authorList>
    </citation>
    <scope>NUCLEOTIDE SEQUENCE [LARGE SCALE GENOMIC DNA]</scope>
    <source>
        <tissue evidence="1">Muscle</tissue>
    </source>
</reference>
<gene>
    <name evidence="1" type="ORF">E2C01_039431</name>
</gene>
<dbReference type="EMBL" id="VSRR010006866">
    <property type="protein sequence ID" value="MPC45725.1"/>
    <property type="molecule type" value="Genomic_DNA"/>
</dbReference>
<dbReference type="Proteomes" id="UP000324222">
    <property type="component" value="Unassembled WGS sequence"/>
</dbReference>
<sequence length="63" mass="6985">MCLLPSLSLSVYAGGIREVARAFTVSVSIKGDWMEQIQGQNKLPPYAEVKCLVQIQYILELVS</sequence>
<proteinExistence type="predicted"/>
<keyword evidence="2" id="KW-1185">Reference proteome</keyword>
<protein>
    <submittedName>
        <fullName evidence="1">Uncharacterized protein</fullName>
    </submittedName>
</protein>
<evidence type="ECO:0000313" key="2">
    <source>
        <dbReference type="Proteomes" id="UP000324222"/>
    </source>
</evidence>